<evidence type="ECO:0000256" key="1">
    <source>
        <dbReference type="ARBA" id="ARBA00004651"/>
    </source>
</evidence>
<name>A0A2W7MY42_9RHOB</name>
<dbReference type="AlphaFoldDB" id="A0A2W7MY42"/>
<dbReference type="RefSeq" id="WP_211322803.1">
    <property type="nucleotide sequence ID" value="NZ_QKZL01000021.1"/>
</dbReference>
<dbReference type="Pfam" id="PF01899">
    <property type="entry name" value="MNHE"/>
    <property type="match status" value="1"/>
</dbReference>
<sequence>MTRHIFKRLLPHPMLTLLLVVVWCLLNNTIGPGAIVFGAILGLVIPAVTAPYWPDRPSVPQPWGMLVYIFIVLWDIIVANVVVARIILFKSNADMKSAWVRIPLDLRKPEAITILAGTITLTPGTVSADLSSDGTELLVHALHAPDPDAVRDEIKSRYERRLKELFE</sequence>
<dbReference type="PANTHER" id="PTHR34584">
    <property type="entry name" value="NA(+)/H(+) ANTIPORTER SUBUNIT E1"/>
    <property type="match status" value="1"/>
</dbReference>
<evidence type="ECO:0000256" key="3">
    <source>
        <dbReference type="ARBA" id="ARBA00022475"/>
    </source>
</evidence>
<dbReference type="PIRSF" id="PIRSF019239">
    <property type="entry name" value="MrpE"/>
    <property type="match status" value="1"/>
</dbReference>
<dbReference type="PANTHER" id="PTHR34584:SF1">
    <property type="entry name" value="NA(+)_H(+) ANTIPORTER SUBUNIT E1"/>
    <property type="match status" value="1"/>
</dbReference>
<accession>A0A2W7MY42</accession>
<comment type="caution">
    <text evidence="8">The sequence shown here is derived from an EMBL/GenBank/DDBJ whole genome shotgun (WGS) entry which is preliminary data.</text>
</comment>
<keyword evidence="4 7" id="KW-0812">Transmembrane</keyword>
<organism evidence="8 9">
    <name type="scientific">Palleronia aestuarii</name>
    <dbReference type="NCBI Taxonomy" id="568105"/>
    <lineage>
        <taxon>Bacteria</taxon>
        <taxon>Pseudomonadati</taxon>
        <taxon>Pseudomonadota</taxon>
        <taxon>Alphaproteobacteria</taxon>
        <taxon>Rhodobacterales</taxon>
        <taxon>Roseobacteraceae</taxon>
        <taxon>Palleronia</taxon>
    </lineage>
</organism>
<keyword evidence="5 7" id="KW-1133">Transmembrane helix</keyword>
<evidence type="ECO:0000256" key="4">
    <source>
        <dbReference type="ARBA" id="ARBA00022692"/>
    </source>
</evidence>
<dbReference type="Proteomes" id="UP000248916">
    <property type="component" value="Unassembled WGS sequence"/>
</dbReference>
<dbReference type="EMBL" id="QKZL01000021">
    <property type="protein sequence ID" value="PZX12928.1"/>
    <property type="molecule type" value="Genomic_DNA"/>
</dbReference>
<gene>
    <name evidence="8" type="ORF">LX81_03479</name>
</gene>
<evidence type="ECO:0000256" key="6">
    <source>
        <dbReference type="ARBA" id="ARBA00023136"/>
    </source>
</evidence>
<feature type="transmembrane region" description="Helical" evidence="7">
    <location>
        <begin position="62"/>
        <end position="88"/>
    </location>
</feature>
<dbReference type="GO" id="GO:0008324">
    <property type="term" value="F:monoatomic cation transmembrane transporter activity"/>
    <property type="evidence" value="ECO:0007669"/>
    <property type="project" value="InterPro"/>
</dbReference>
<comment type="similarity">
    <text evidence="2">Belongs to the CPA3 antiporters (TC 2.A.63) subunit E family.</text>
</comment>
<evidence type="ECO:0000313" key="9">
    <source>
        <dbReference type="Proteomes" id="UP000248916"/>
    </source>
</evidence>
<proteinExistence type="inferred from homology"/>
<keyword evidence="3" id="KW-1003">Cell membrane</keyword>
<keyword evidence="6 7" id="KW-0472">Membrane</keyword>
<evidence type="ECO:0000256" key="7">
    <source>
        <dbReference type="SAM" id="Phobius"/>
    </source>
</evidence>
<keyword evidence="9" id="KW-1185">Reference proteome</keyword>
<evidence type="ECO:0000256" key="2">
    <source>
        <dbReference type="ARBA" id="ARBA00006228"/>
    </source>
</evidence>
<evidence type="ECO:0000313" key="8">
    <source>
        <dbReference type="EMBL" id="PZX12928.1"/>
    </source>
</evidence>
<dbReference type="InterPro" id="IPR002758">
    <property type="entry name" value="Cation_antiport_E"/>
</dbReference>
<dbReference type="GO" id="GO:0005886">
    <property type="term" value="C:plasma membrane"/>
    <property type="evidence" value="ECO:0007669"/>
    <property type="project" value="UniProtKB-SubCell"/>
</dbReference>
<reference evidence="8 9" key="1">
    <citation type="submission" date="2018-06" db="EMBL/GenBank/DDBJ databases">
        <title>Genomic Encyclopedia of Archaeal and Bacterial Type Strains, Phase II (KMG-II): from individual species to whole genera.</title>
        <authorList>
            <person name="Goeker M."/>
        </authorList>
    </citation>
    <scope>NUCLEOTIDE SEQUENCE [LARGE SCALE GENOMIC DNA]</scope>
    <source>
        <strain evidence="8 9">DSM 22009</strain>
    </source>
</reference>
<evidence type="ECO:0000256" key="5">
    <source>
        <dbReference type="ARBA" id="ARBA00022989"/>
    </source>
</evidence>
<dbReference type="NCBIfam" id="NF006518">
    <property type="entry name" value="PRK08965.1-2"/>
    <property type="match status" value="1"/>
</dbReference>
<protein>
    <submittedName>
        <fullName evidence="8">Multisubunit potassium/proton antiporter PhaE subunit</fullName>
    </submittedName>
</protein>
<comment type="subcellular location">
    <subcellularLocation>
        <location evidence="1">Cell membrane</location>
        <topology evidence="1">Multi-pass membrane protein</topology>
    </subcellularLocation>
</comment>